<proteinExistence type="inferred from homology"/>
<dbReference type="PANTHER" id="PTHR34861:SF10">
    <property type="entry name" value="CYCLASE"/>
    <property type="match status" value="1"/>
</dbReference>
<dbReference type="InterPro" id="IPR037175">
    <property type="entry name" value="KFase_sf"/>
</dbReference>
<evidence type="ECO:0000313" key="2">
    <source>
        <dbReference type="EMBL" id="OCK83032.1"/>
    </source>
</evidence>
<accession>A0A8E2EFF0</accession>
<evidence type="ECO:0000256" key="1">
    <source>
        <dbReference type="ARBA" id="ARBA00007865"/>
    </source>
</evidence>
<dbReference type="AlphaFoldDB" id="A0A8E2EFF0"/>
<dbReference type="Pfam" id="PF04199">
    <property type="entry name" value="Cyclase"/>
    <property type="match status" value="1"/>
</dbReference>
<dbReference type="InterPro" id="IPR007325">
    <property type="entry name" value="KFase/CYL"/>
</dbReference>
<dbReference type="OrthoDB" id="5396at2759"/>
<dbReference type="PANTHER" id="PTHR34861">
    <property type="match status" value="1"/>
</dbReference>
<dbReference type="GO" id="GO:0004061">
    <property type="term" value="F:arylformamidase activity"/>
    <property type="evidence" value="ECO:0007669"/>
    <property type="project" value="InterPro"/>
</dbReference>
<dbReference type="SUPFAM" id="SSF102198">
    <property type="entry name" value="Putative cyclase"/>
    <property type="match status" value="1"/>
</dbReference>
<comment type="similarity">
    <text evidence="1">Belongs to the Cyclase 1 superfamily.</text>
</comment>
<evidence type="ECO:0000313" key="3">
    <source>
        <dbReference type="Proteomes" id="UP000250266"/>
    </source>
</evidence>
<dbReference type="Proteomes" id="UP000250266">
    <property type="component" value="Unassembled WGS sequence"/>
</dbReference>
<organism evidence="2 3">
    <name type="scientific">Lepidopterella palustris CBS 459.81</name>
    <dbReference type="NCBI Taxonomy" id="1314670"/>
    <lineage>
        <taxon>Eukaryota</taxon>
        <taxon>Fungi</taxon>
        <taxon>Dikarya</taxon>
        <taxon>Ascomycota</taxon>
        <taxon>Pezizomycotina</taxon>
        <taxon>Dothideomycetes</taxon>
        <taxon>Pleosporomycetidae</taxon>
        <taxon>Mytilinidiales</taxon>
        <taxon>Argynnaceae</taxon>
        <taxon>Lepidopterella</taxon>
    </lineage>
</organism>
<keyword evidence="3" id="KW-1185">Reference proteome</keyword>
<dbReference type="GO" id="GO:0019441">
    <property type="term" value="P:L-tryptophan catabolic process to kynurenine"/>
    <property type="evidence" value="ECO:0007669"/>
    <property type="project" value="InterPro"/>
</dbReference>
<name>A0A8E2EFF0_9PEZI</name>
<reference evidence="2 3" key="1">
    <citation type="journal article" date="2016" name="Nat. Commun.">
        <title>Ectomycorrhizal ecology is imprinted in the genome of the dominant symbiotic fungus Cenococcum geophilum.</title>
        <authorList>
            <consortium name="DOE Joint Genome Institute"/>
            <person name="Peter M."/>
            <person name="Kohler A."/>
            <person name="Ohm R.A."/>
            <person name="Kuo A."/>
            <person name="Krutzmann J."/>
            <person name="Morin E."/>
            <person name="Arend M."/>
            <person name="Barry K.W."/>
            <person name="Binder M."/>
            <person name="Choi C."/>
            <person name="Clum A."/>
            <person name="Copeland A."/>
            <person name="Grisel N."/>
            <person name="Haridas S."/>
            <person name="Kipfer T."/>
            <person name="LaButti K."/>
            <person name="Lindquist E."/>
            <person name="Lipzen A."/>
            <person name="Maire R."/>
            <person name="Meier B."/>
            <person name="Mihaltcheva S."/>
            <person name="Molinier V."/>
            <person name="Murat C."/>
            <person name="Poggeler S."/>
            <person name="Quandt C.A."/>
            <person name="Sperisen C."/>
            <person name="Tritt A."/>
            <person name="Tisserant E."/>
            <person name="Crous P.W."/>
            <person name="Henrissat B."/>
            <person name="Nehls U."/>
            <person name="Egli S."/>
            <person name="Spatafora J.W."/>
            <person name="Grigoriev I.V."/>
            <person name="Martin F.M."/>
        </authorList>
    </citation>
    <scope>NUCLEOTIDE SEQUENCE [LARGE SCALE GENOMIC DNA]</scope>
    <source>
        <strain evidence="2 3">CBS 459.81</strain>
    </source>
</reference>
<dbReference type="EMBL" id="KV744871">
    <property type="protein sequence ID" value="OCK83032.1"/>
    <property type="molecule type" value="Genomic_DNA"/>
</dbReference>
<dbReference type="Gene3D" id="3.50.30.50">
    <property type="entry name" value="Putative cyclase"/>
    <property type="match status" value="1"/>
</dbReference>
<gene>
    <name evidence="2" type="ORF">K432DRAFT_347843</name>
</gene>
<sequence length="320" mass="36369">MTLFDPDSDNLPKLSELEPIPGAPKHAAWFWGKDDELGRLNLLTPRRIAKAAKLIQTGERACLNYPAEHPYPPFFGREPFQHKVKQVTDFAFDDLYNMNTQSGSQWDGFRHVGIAHNGSFVWYNNTTADQIRNSSRIGIQAWAKRGIVGRGVLIDFYSFSQKSYDPFESRKITAEEFKACAKAQNLTFEYGDILIIRTGWSEAYRNLDQKGREDIGSKAYLEHQFAGLSREHEMVELLHDNYFSAVGSDAPTLETWPMDDPDHLHHFLLPLWGAPIGELWDVDLLAELCKKHNRYSFFFTSSPSNVQGGVGTHPNAVAIF</sequence>
<evidence type="ECO:0008006" key="4">
    <source>
        <dbReference type="Google" id="ProtNLM"/>
    </source>
</evidence>
<protein>
    <recommendedName>
        <fullName evidence="4">Cyclase</fullName>
    </recommendedName>
</protein>